<dbReference type="InterPro" id="IPR022642">
    <property type="entry name" value="CheR_C"/>
</dbReference>
<dbReference type="SUPFAM" id="SSF52738">
    <property type="entry name" value="Methylesterase CheB, C-terminal domain"/>
    <property type="match status" value="1"/>
</dbReference>
<feature type="active site" evidence="2">
    <location>
        <position position="26"/>
    </location>
</feature>
<evidence type="ECO:0000313" key="8">
    <source>
        <dbReference type="EMBL" id="MFC4700188.1"/>
    </source>
</evidence>
<proteinExistence type="predicted"/>
<dbReference type="Gene3D" id="3.40.50.180">
    <property type="entry name" value="Methylesterase CheB, C-terminal domain"/>
    <property type="match status" value="1"/>
</dbReference>
<keyword evidence="9" id="KW-1185">Reference proteome</keyword>
<organism evidence="8 9">
    <name type="scientific">Glaciecola siphonariae</name>
    <dbReference type="NCBI Taxonomy" id="521012"/>
    <lineage>
        <taxon>Bacteria</taxon>
        <taxon>Pseudomonadati</taxon>
        <taxon>Pseudomonadota</taxon>
        <taxon>Gammaproteobacteria</taxon>
        <taxon>Alteromonadales</taxon>
        <taxon>Alteromonadaceae</taxon>
        <taxon>Glaciecola</taxon>
    </lineage>
</organism>
<dbReference type="PRINTS" id="PR00996">
    <property type="entry name" value="CHERMTFRASE"/>
</dbReference>
<dbReference type="Proteomes" id="UP001595897">
    <property type="component" value="Unassembled WGS sequence"/>
</dbReference>
<sequence length="1029" mass="115209">MQETSKIQQAPSDFKPPTHFIGIGASAGGLEALQLLLKNLPTKTGACFVIVQHLSPDFKSMMVELLSKHTSMTVENVQDGVLAKPNTIYLLPPKKSMIVAQGELLLSDKVPDAGLSLPIDVFFRSLSEDQQYRAIGIVLSGTGTDGSRGIKALKEAGALVIAQDPESAKFDGMPNSAINTGIVDMILRPEDMGEKLAEYIKHPLVSGDAPTLSEDIEGSQDVMGEIFTLLRDKSDIDFSKYKPSTIARRIERRMTIQQVNSLHEYLTLLFKDPHEVSILGKELLIGVTRFFRDDEAFNVMREKVIPNIVEQSKNTGLIRVWVAACSTGEEAYSIAILLQDELSKQGINRDVKIFATDINSDAISEASSGVYSDEIIHDVDSAFLPKYFSKRSAGGYQITQQIRNMVVFATHNMIVDPPFSNIDLLTCRNVLIYFKTAAQKRVMSSFHFALNKTGYLFLGSSENLGELAPHFTVVNDRQRIFTKISDKRLPVNTDTTNASAGKRVRGAIPSVASLMKSYRGQASSVATISFANETLITQYVPPCILLNDELQAMHVYGDVSPFTQRLPPGRISTDINDMVNPDISIAVMSAIQRAKQQDTEVFYSDMHTNGSAGIFRLNLRVKYVKEHDIPSAPRYYWVIFEVQKDADENAPIPVAFDPNEQARQRIEDLEMELKFSKENLQVTVEELETTNEELQSANEELMSANEELQSTNEELQSVNEELYTVNSEYQEKITEISQANGDLDEVLSLSKIGIIFLDENMLIRRYTEAVKAYVNLREHDLNRPLHHISKNIRYDDMLEDVSKVFETGEQIEKEIKLSYKKVLRVTINPYNYDTVSQLKGIAIVFADVSQVKYTELGMSAAYKHLRSSINNALDMLDNHTFQSPLSVLLLDDSETQLAIWTAQIDEIQSYEVRTYQSATIEEALALIEKYHIDVCISDFYLKDETAIDFIDALRAAKLDLPIIVATGDMDESLNPLLFSHGALDLIDKVDINPALLDRSIRYAIRRKQIDAQIEGLIPDSVDKIKASDK</sequence>
<dbReference type="Gene3D" id="3.40.50.2300">
    <property type="match status" value="1"/>
</dbReference>
<evidence type="ECO:0000256" key="4">
    <source>
        <dbReference type="SAM" id="Coils"/>
    </source>
</evidence>
<gene>
    <name evidence="8" type="ORF">ACFO4O_08480</name>
</gene>
<keyword evidence="1 2" id="KW-0145">Chemotaxis</keyword>
<dbReference type="Pfam" id="PF01739">
    <property type="entry name" value="CheR"/>
    <property type="match status" value="1"/>
</dbReference>
<reference evidence="9" key="1">
    <citation type="journal article" date="2019" name="Int. J. Syst. Evol. Microbiol.">
        <title>The Global Catalogue of Microorganisms (GCM) 10K type strain sequencing project: providing services to taxonomists for standard genome sequencing and annotation.</title>
        <authorList>
            <consortium name="The Broad Institute Genomics Platform"/>
            <consortium name="The Broad Institute Genome Sequencing Center for Infectious Disease"/>
            <person name="Wu L."/>
            <person name="Ma J."/>
        </authorList>
    </citation>
    <scope>NUCLEOTIDE SEQUENCE [LARGE SCALE GENOMIC DNA]</scope>
    <source>
        <strain evidence="9">KACC 12507</strain>
    </source>
</reference>
<keyword evidence="4" id="KW-0175">Coiled coil</keyword>
<dbReference type="Pfam" id="PF03705">
    <property type="entry name" value="CheR_N"/>
    <property type="match status" value="1"/>
</dbReference>
<dbReference type="InterPro" id="IPR050903">
    <property type="entry name" value="Bact_Chemotaxis_MeTrfase"/>
</dbReference>
<evidence type="ECO:0000259" key="7">
    <source>
        <dbReference type="PROSITE" id="PS50123"/>
    </source>
</evidence>
<feature type="modified residue" description="4-aspartylphosphate" evidence="3">
    <location>
        <position position="938"/>
    </location>
</feature>
<dbReference type="SUPFAM" id="SSF53335">
    <property type="entry name" value="S-adenosyl-L-methionine-dependent methyltransferases"/>
    <property type="match status" value="1"/>
</dbReference>
<dbReference type="InterPro" id="IPR001789">
    <property type="entry name" value="Sig_transdc_resp-reg_receiver"/>
</dbReference>
<accession>A0ABV9LXL8</accession>
<dbReference type="RefSeq" id="WP_382407390.1">
    <property type="nucleotide sequence ID" value="NZ_JBHSGU010000002.1"/>
</dbReference>
<feature type="active site" evidence="2">
    <location>
        <position position="53"/>
    </location>
</feature>
<evidence type="ECO:0000256" key="3">
    <source>
        <dbReference type="PROSITE-ProRule" id="PRU00169"/>
    </source>
</evidence>
<dbReference type="CDD" id="cd00156">
    <property type="entry name" value="REC"/>
    <property type="match status" value="1"/>
</dbReference>
<dbReference type="InterPro" id="IPR000780">
    <property type="entry name" value="CheR_MeTrfase"/>
</dbReference>
<dbReference type="InterPro" id="IPR011006">
    <property type="entry name" value="CheY-like_superfamily"/>
</dbReference>
<feature type="active site" evidence="2">
    <location>
        <position position="145"/>
    </location>
</feature>
<keyword evidence="2" id="KW-0378">Hydrolase</keyword>
<evidence type="ECO:0000259" key="6">
    <source>
        <dbReference type="PROSITE" id="PS50122"/>
    </source>
</evidence>
<feature type="domain" description="CheR-type methyltransferase" evidence="7">
    <location>
        <begin position="211"/>
        <end position="482"/>
    </location>
</feature>
<dbReference type="EMBL" id="JBHSGU010000002">
    <property type="protein sequence ID" value="MFC4700188.1"/>
    <property type="molecule type" value="Genomic_DNA"/>
</dbReference>
<evidence type="ECO:0000256" key="1">
    <source>
        <dbReference type="ARBA" id="ARBA00022500"/>
    </source>
</evidence>
<dbReference type="SMART" id="SM00138">
    <property type="entry name" value="MeTrc"/>
    <property type="match status" value="1"/>
</dbReference>
<dbReference type="Gene3D" id="3.40.50.150">
    <property type="entry name" value="Vaccinia Virus protein VP39"/>
    <property type="match status" value="1"/>
</dbReference>
<feature type="coiled-coil region" evidence="4">
    <location>
        <begin position="659"/>
        <end position="732"/>
    </location>
</feature>
<dbReference type="InterPro" id="IPR029063">
    <property type="entry name" value="SAM-dependent_MTases_sf"/>
</dbReference>
<dbReference type="InterPro" id="IPR035909">
    <property type="entry name" value="CheB_C"/>
</dbReference>
<dbReference type="PANTHER" id="PTHR24422:SF27">
    <property type="entry name" value="PROTEIN-GLUTAMATE O-METHYLTRANSFERASE"/>
    <property type="match status" value="1"/>
</dbReference>
<dbReference type="PROSITE" id="PS50122">
    <property type="entry name" value="CHEB"/>
    <property type="match status" value="1"/>
</dbReference>
<keyword evidence="3" id="KW-0597">Phosphoprotein</keyword>
<dbReference type="Pfam" id="PF01339">
    <property type="entry name" value="CheB_methylest"/>
    <property type="match status" value="1"/>
</dbReference>
<feature type="domain" description="Response regulatory" evidence="5">
    <location>
        <begin position="886"/>
        <end position="1003"/>
    </location>
</feature>
<dbReference type="SUPFAM" id="SSF52172">
    <property type="entry name" value="CheY-like"/>
    <property type="match status" value="1"/>
</dbReference>
<name>A0ABV9LXL8_9ALTE</name>
<dbReference type="InterPro" id="IPR000673">
    <property type="entry name" value="Sig_transdc_resp-reg_Me-estase"/>
</dbReference>
<dbReference type="PROSITE" id="PS50110">
    <property type="entry name" value="RESPONSE_REGULATORY"/>
    <property type="match status" value="1"/>
</dbReference>
<dbReference type="SUPFAM" id="SSF47757">
    <property type="entry name" value="Chemotaxis receptor methyltransferase CheR, N-terminal domain"/>
    <property type="match status" value="1"/>
</dbReference>
<protein>
    <submittedName>
        <fullName evidence="8">Chemotaxis protein CheB</fullName>
    </submittedName>
</protein>
<dbReference type="Pfam" id="PF13596">
    <property type="entry name" value="PAS_10"/>
    <property type="match status" value="1"/>
</dbReference>
<evidence type="ECO:0000256" key="2">
    <source>
        <dbReference type="PROSITE-ProRule" id="PRU00050"/>
    </source>
</evidence>
<dbReference type="PANTHER" id="PTHR24422">
    <property type="entry name" value="CHEMOTAXIS PROTEIN METHYLTRANSFERASE"/>
    <property type="match status" value="1"/>
</dbReference>
<comment type="caution">
    <text evidence="8">The sequence shown here is derived from an EMBL/GenBank/DDBJ whole genome shotgun (WGS) entry which is preliminary data.</text>
</comment>
<dbReference type="Gene3D" id="3.30.450.20">
    <property type="entry name" value="PAS domain"/>
    <property type="match status" value="1"/>
</dbReference>
<dbReference type="PROSITE" id="PS50123">
    <property type="entry name" value="CHER"/>
    <property type="match status" value="1"/>
</dbReference>
<dbReference type="CDD" id="cd16434">
    <property type="entry name" value="CheB-CheR_fusion"/>
    <property type="match status" value="1"/>
</dbReference>
<dbReference type="InterPro" id="IPR022641">
    <property type="entry name" value="CheR_N"/>
</dbReference>
<evidence type="ECO:0000313" key="9">
    <source>
        <dbReference type="Proteomes" id="UP001595897"/>
    </source>
</evidence>
<dbReference type="SMART" id="SM00448">
    <property type="entry name" value="REC"/>
    <property type="match status" value="1"/>
</dbReference>
<evidence type="ECO:0000259" key="5">
    <source>
        <dbReference type="PROSITE" id="PS50110"/>
    </source>
</evidence>
<dbReference type="Pfam" id="PF00072">
    <property type="entry name" value="Response_reg"/>
    <property type="match status" value="1"/>
</dbReference>
<feature type="domain" description="CheB-type methylesterase" evidence="6">
    <location>
        <begin position="16"/>
        <end position="203"/>
    </location>
</feature>